<dbReference type="AlphaFoldDB" id="A0A931FVF2"/>
<evidence type="ECO:0000259" key="1">
    <source>
        <dbReference type="Pfam" id="PF01833"/>
    </source>
</evidence>
<gene>
    <name evidence="2" type="ORF">I4J89_04505</name>
</gene>
<dbReference type="Pfam" id="PF01833">
    <property type="entry name" value="TIG"/>
    <property type="match status" value="1"/>
</dbReference>
<dbReference type="InterPro" id="IPR013783">
    <property type="entry name" value="Ig-like_fold"/>
</dbReference>
<dbReference type="Gene3D" id="2.60.40.10">
    <property type="entry name" value="Immunoglobulins"/>
    <property type="match status" value="1"/>
</dbReference>
<dbReference type="Proteomes" id="UP000598146">
    <property type="component" value="Unassembled WGS sequence"/>
</dbReference>
<dbReference type="EMBL" id="JADQTO010000002">
    <property type="protein sequence ID" value="MBG0560727.1"/>
    <property type="molecule type" value="Genomic_DNA"/>
</dbReference>
<reference evidence="2" key="1">
    <citation type="submission" date="2020-11" db="EMBL/GenBank/DDBJ databases">
        <title>Isolation and identification of active actinomycetes.</title>
        <authorList>
            <person name="Sun X."/>
        </authorList>
    </citation>
    <scope>NUCLEOTIDE SEQUENCE</scope>
    <source>
        <strain evidence="2">NEAU-A11</strain>
    </source>
</reference>
<organism evidence="2 3">
    <name type="scientific">Actinoplanes aureus</name>
    <dbReference type="NCBI Taxonomy" id="2792083"/>
    <lineage>
        <taxon>Bacteria</taxon>
        <taxon>Bacillati</taxon>
        <taxon>Actinomycetota</taxon>
        <taxon>Actinomycetes</taxon>
        <taxon>Micromonosporales</taxon>
        <taxon>Micromonosporaceae</taxon>
        <taxon>Actinoplanes</taxon>
    </lineage>
</organism>
<comment type="caution">
    <text evidence="2">The sequence shown here is derived from an EMBL/GenBank/DDBJ whole genome shotgun (WGS) entry which is preliminary data.</text>
</comment>
<dbReference type="GO" id="GO:0005975">
    <property type="term" value="P:carbohydrate metabolic process"/>
    <property type="evidence" value="ECO:0007669"/>
    <property type="project" value="UniProtKB-ARBA"/>
</dbReference>
<evidence type="ECO:0000313" key="3">
    <source>
        <dbReference type="Proteomes" id="UP000598146"/>
    </source>
</evidence>
<protein>
    <submittedName>
        <fullName evidence="2">IPT/TIG domain-containing protein</fullName>
    </submittedName>
</protein>
<dbReference type="NCBIfam" id="NF047353">
    <property type="entry name" value="tube_lmo2291"/>
    <property type="match status" value="1"/>
</dbReference>
<evidence type="ECO:0000313" key="2">
    <source>
        <dbReference type="EMBL" id="MBG0560727.1"/>
    </source>
</evidence>
<name>A0A931FVF2_9ACTN</name>
<dbReference type="InterPro" id="IPR002909">
    <property type="entry name" value="IPT_dom"/>
</dbReference>
<sequence>MATTPTTRVTQLARRMRLDVDTATYPAVSYGQLFGIEEAKLIEERRTEDDEAYEDEGAAREAVTGYSWRIEVKLDYSTNLAGSAVDPIHAFLRARFAATRAASAQASEFGIRWYDRKGLSGDAYEGRVYVKEWKTSGGNGRETVDIVLQGQGPLADITNPAADMTPVVESLSPAAGGTAAGGLVSIFGAHFTGATAVSFGGTVATNFLIVSDSHIVATKPTLTAGSKDVTVTTPAGTSATAGAANDFAVS</sequence>
<keyword evidence="3" id="KW-1185">Reference proteome</keyword>
<dbReference type="InterPro" id="IPR014756">
    <property type="entry name" value="Ig_E-set"/>
</dbReference>
<accession>A0A931FVF2</accession>
<dbReference type="RefSeq" id="WP_196412530.1">
    <property type="nucleotide sequence ID" value="NZ_JADQTO010000002.1"/>
</dbReference>
<dbReference type="SUPFAM" id="SSF81296">
    <property type="entry name" value="E set domains"/>
    <property type="match status" value="1"/>
</dbReference>
<feature type="domain" description="IPT/TIG" evidence="1">
    <location>
        <begin position="166"/>
        <end position="235"/>
    </location>
</feature>
<proteinExistence type="predicted"/>